<dbReference type="GO" id="GO:0008932">
    <property type="term" value="F:lytic endotransglycosylase activity"/>
    <property type="evidence" value="ECO:0007669"/>
    <property type="project" value="UniProtKB-UniRule"/>
</dbReference>
<reference evidence="8" key="2">
    <citation type="submission" date="2020-09" db="EMBL/GenBank/DDBJ databases">
        <authorList>
            <person name="Sun Q."/>
            <person name="Kim S."/>
        </authorList>
    </citation>
    <scope>NUCLEOTIDE SEQUENCE</scope>
    <source>
        <strain evidence="8">KCTC 12711</strain>
    </source>
</reference>
<comment type="function">
    <text evidence="7">Functions as a peptidoglycan terminase that cleaves nascent peptidoglycan strands endolytically to terminate their elongation.</text>
</comment>
<evidence type="ECO:0000256" key="6">
    <source>
        <dbReference type="ARBA" id="ARBA00023316"/>
    </source>
</evidence>
<evidence type="ECO:0000256" key="2">
    <source>
        <dbReference type="ARBA" id="ARBA00022692"/>
    </source>
</evidence>
<keyword evidence="2 7" id="KW-0812">Transmembrane</keyword>
<protein>
    <recommendedName>
        <fullName evidence="7">Endolytic murein transglycosylase</fullName>
        <ecNumber evidence="7">4.2.2.29</ecNumber>
    </recommendedName>
    <alternativeName>
        <fullName evidence="7">Peptidoglycan lytic transglycosylase</fullName>
    </alternativeName>
    <alternativeName>
        <fullName evidence="7">Peptidoglycan polymerization terminase</fullName>
    </alternativeName>
</protein>
<evidence type="ECO:0000313" key="9">
    <source>
        <dbReference type="Proteomes" id="UP000614811"/>
    </source>
</evidence>
<dbReference type="NCBIfam" id="TIGR00247">
    <property type="entry name" value="endolytic transglycosylase MltG"/>
    <property type="match status" value="1"/>
</dbReference>
<dbReference type="RefSeq" id="WP_189402329.1">
    <property type="nucleotide sequence ID" value="NZ_BMXA01000006.1"/>
</dbReference>
<dbReference type="Pfam" id="PF02618">
    <property type="entry name" value="YceG"/>
    <property type="match status" value="1"/>
</dbReference>
<comment type="similarity">
    <text evidence="7">Belongs to the transglycosylase MltG family.</text>
</comment>
<gene>
    <name evidence="7" type="primary">mltG</name>
    <name evidence="8" type="ORF">GCM10008090_27980</name>
</gene>
<proteinExistence type="inferred from homology"/>
<reference evidence="8" key="1">
    <citation type="journal article" date="2014" name="Int. J. Syst. Evol. Microbiol.">
        <title>Complete genome sequence of Corynebacterium casei LMG S-19264T (=DSM 44701T), isolated from a smear-ripened cheese.</title>
        <authorList>
            <consortium name="US DOE Joint Genome Institute (JGI-PGF)"/>
            <person name="Walter F."/>
            <person name="Albersmeier A."/>
            <person name="Kalinowski J."/>
            <person name="Ruckert C."/>
        </authorList>
    </citation>
    <scope>NUCLEOTIDE SEQUENCE</scope>
    <source>
        <strain evidence="8">KCTC 12711</strain>
    </source>
</reference>
<dbReference type="Gene3D" id="3.30.1490.480">
    <property type="entry name" value="Endolytic murein transglycosylase"/>
    <property type="match status" value="1"/>
</dbReference>
<keyword evidence="4 7" id="KW-0472">Membrane</keyword>
<dbReference type="GO" id="GO:0071555">
    <property type="term" value="P:cell wall organization"/>
    <property type="evidence" value="ECO:0007669"/>
    <property type="project" value="UniProtKB-KW"/>
</dbReference>
<dbReference type="PANTHER" id="PTHR30518">
    <property type="entry name" value="ENDOLYTIC MUREIN TRANSGLYCOSYLASE"/>
    <property type="match status" value="1"/>
</dbReference>
<dbReference type="CDD" id="cd08010">
    <property type="entry name" value="MltG_like"/>
    <property type="match status" value="1"/>
</dbReference>
<comment type="catalytic activity">
    <reaction evidence="7">
        <text>a peptidoglycan chain = a peptidoglycan chain with N-acetyl-1,6-anhydromuramyl-[peptide] at the reducing end + a peptidoglycan chain with N-acetylglucosamine at the non-reducing end.</text>
        <dbReference type="EC" id="4.2.2.29"/>
    </reaction>
</comment>
<comment type="caution">
    <text evidence="8">The sequence shown here is derived from an EMBL/GenBank/DDBJ whole genome shotgun (WGS) entry which is preliminary data.</text>
</comment>
<evidence type="ECO:0000256" key="7">
    <source>
        <dbReference type="HAMAP-Rule" id="MF_02065"/>
    </source>
</evidence>
<keyword evidence="6 7" id="KW-0961">Cell wall biogenesis/degradation</keyword>
<dbReference type="EMBL" id="BMXA01000006">
    <property type="protein sequence ID" value="GHA16775.1"/>
    <property type="molecule type" value="Genomic_DNA"/>
</dbReference>
<evidence type="ECO:0000256" key="3">
    <source>
        <dbReference type="ARBA" id="ARBA00022989"/>
    </source>
</evidence>
<dbReference type="HAMAP" id="MF_02065">
    <property type="entry name" value="MltG"/>
    <property type="match status" value="1"/>
</dbReference>
<keyword evidence="5 7" id="KW-0456">Lyase</keyword>
<dbReference type="Proteomes" id="UP000614811">
    <property type="component" value="Unassembled WGS sequence"/>
</dbReference>
<evidence type="ECO:0000256" key="4">
    <source>
        <dbReference type="ARBA" id="ARBA00023136"/>
    </source>
</evidence>
<dbReference type="AlphaFoldDB" id="A0A918VRF6"/>
<dbReference type="GO" id="GO:0009252">
    <property type="term" value="P:peptidoglycan biosynthetic process"/>
    <property type="evidence" value="ECO:0007669"/>
    <property type="project" value="UniProtKB-UniRule"/>
</dbReference>
<dbReference type="GO" id="GO:0005886">
    <property type="term" value="C:plasma membrane"/>
    <property type="evidence" value="ECO:0007669"/>
    <property type="project" value="UniProtKB-UniRule"/>
</dbReference>
<keyword evidence="1 7" id="KW-1003">Cell membrane</keyword>
<dbReference type="PANTHER" id="PTHR30518:SF2">
    <property type="entry name" value="ENDOLYTIC MUREIN TRANSGLYCOSYLASE"/>
    <property type="match status" value="1"/>
</dbReference>
<organism evidence="8 9">
    <name type="scientific">Arenicella chitinivorans</name>
    <dbReference type="NCBI Taxonomy" id="1329800"/>
    <lineage>
        <taxon>Bacteria</taxon>
        <taxon>Pseudomonadati</taxon>
        <taxon>Pseudomonadota</taxon>
        <taxon>Gammaproteobacteria</taxon>
        <taxon>Arenicellales</taxon>
        <taxon>Arenicellaceae</taxon>
        <taxon>Arenicella</taxon>
    </lineage>
</organism>
<feature type="site" description="Important for catalytic activity" evidence="7">
    <location>
        <position position="216"/>
    </location>
</feature>
<sequence>MKLFRIIRLTFYALFVLAMAFAYFTYTSVISQPLENRDKMLVIPQGVGVSWLANHLQQQGVIDNRYVFRAYTWLNARDIQIKAGEYTLVDVDSIPELINKVNQGKVIQYSLTLIEGKTFKEYLAHLKSQRLLEDELDAMDDVAIMRALGAPGQHPEGMFAPQTYYFQKGDSDFDVLEQAFKRQQALLDEIWASRADDVEVKSPYQLLIMASIIEKETGAAHERPTISGVFNNRLRIGMKLQTDPTVIYGMGDSYDGNIRRRDLTTDTEYNTYTRYGLPPTPIAMPGEAAIRAAANPETTEALYFVGKGDGSHKFSKTLKEHNNAVIKYQLGGKPKSFSSNPEQ</sequence>
<dbReference type="EC" id="4.2.2.29" evidence="7"/>
<keyword evidence="7" id="KW-0997">Cell inner membrane</keyword>
<evidence type="ECO:0000256" key="5">
    <source>
        <dbReference type="ARBA" id="ARBA00023239"/>
    </source>
</evidence>
<dbReference type="Gene3D" id="3.30.160.60">
    <property type="entry name" value="Classic Zinc Finger"/>
    <property type="match status" value="1"/>
</dbReference>
<name>A0A918VRF6_9GAMM</name>
<accession>A0A918VRF6</accession>
<keyword evidence="3 7" id="KW-1133">Transmembrane helix</keyword>
<keyword evidence="9" id="KW-1185">Reference proteome</keyword>
<dbReference type="InterPro" id="IPR003770">
    <property type="entry name" value="MLTG-like"/>
</dbReference>
<evidence type="ECO:0000313" key="8">
    <source>
        <dbReference type="EMBL" id="GHA16775.1"/>
    </source>
</evidence>
<evidence type="ECO:0000256" key="1">
    <source>
        <dbReference type="ARBA" id="ARBA00022475"/>
    </source>
</evidence>